<evidence type="ECO:0000256" key="1">
    <source>
        <dbReference type="SAM" id="MobiDB-lite"/>
    </source>
</evidence>
<accession>A0A7W9QG34</accession>
<dbReference type="EMBL" id="JACHJL010000025">
    <property type="protein sequence ID" value="MBB5939635.1"/>
    <property type="molecule type" value="Genomic_DNA"/>
</dbReference>
<dbReference type="Proteomes" id="UP000588098">
    <property type="component" value="Unassembled WGS sequence"/>
</dbReference>
<feature type="transmembrane region" description="Helical" evidence="2">
    <location>
        <begin position="12"/>
        <end position="32"/>
    </location>
</feature>
<evidence type="ECO:0000313" key="3">
    <source>
        <dbReference type="EMBL" id="MBB5939635.1"/>
    </source>
</evidence>
<reference evidence="3 4" key="1">
    <citation type="submission" date="2020-08" db="EMBL/GenBank/DDBJ databases">
        <title>Genomic Encyclopedia of Type Strains, Phase III (KMG-III): the genomes of soil and plant-associated and newly described type strains.</title>
        <authorList>
            <person name="Whitman W."/>
        </authorList>
    </citation>
    <scope>NUCLEOTIDE SEQUENCE [LARGE SCALE GENOMIC DNA]</scope>
    <source>
        <strain evidence="3 4">CECT 8305</strain>
    </source>
</reference>
<keyword evidence="2" id="KW-1133">Transmembrane helix</keyword>
<dbReference type="RefSeq" id="WP_184579048.1">
    <property type="nucleotide sequence ID" value="NZ_JACHJL010000025.1"/>
</dbReference>
<gene>
    <name evidence="3" type="ORF">FHS42_006731</name>
</gene>
<dbReference type="AlphaFoldDB" id="A0A7W9QG34"/>
<keyword evidence="4" id="KW-1185">Reference proteome</keyword>
<feature type="region of interest" description="Disordered" evidence="1">
    <location>
        <begin position="203"/>
        <end position="241"/>
    </location>
</feature>
<keyword evidence="2" id="KW-0472">Membrane</keyword>
<proteinExistence type="predicted"/>
<evidence type="ECO:0000313" key="4">
    <source>
        <dbReference type="Proteomes" id="UP000588098"/>
    </source>
</evidence>
<protein>
    <submittedName>
        <fullName evidence="3">Uncharacterized protein</fullName>
    </submittedName>
</protein>
<sequence>MASDRELGAVGRFVGVSLLVLSIVVPLGTRVWQELKGPPPLVFHCFEHGFVLTHGPDVRALPWSEVRVSAFRESPHTPHGGAAEPIEWVEVKDRDGEPLYSVAGEAAPRIATVAASDELPRAAHRLARGGMAVYGRFALSADDLFLDGRPLPWQEIRKVETGTHLVQVYRHQDADHSAHFSAPRHQTPYDGVVVTLAHTYIRPVADRPPGDQPTDLPCGDRAAAGGPGACLDGPPHGCPSE</sequence>
<organism evidence="3 4">
    <name type="scientific">Streptomyces zagrosensis</name>
    <dbReference type="NCBI Taxonomy" id="1042984"/>
    <lineage>
        <taxon>Bacteria</taxon>
        <taxon>Bacillati</taxon>
        <taxon>Actinomycetota</taxon>
        <taxon>Actinomycetes</taxon>
        <taxon>Kitasatosporales</taxon>
        <taxon>Streptomycetaceae</taxon>
        <taxon>Streptomyces</taxon>
    </lineage>
</organism>
<evidence type="ECO:0000256" key="2">
    <source>
        <dbReference type="SAM" id="Phobius"/>
    </source>
</evidence>
<name>A0A7W9QG34_9ACTN</name>
<keyword evidence="2" id="KW-0812">Transmembrane</keyword>
<comment type="caution">
    <text evidence="3">The sequence shown here is derived from an EMBL/GenBank/DDBJ whole genome shotgun (WGS) entry which is preliminary data.</text>
</comment>